<dbReference type="SUPFAM" id="SSF46689">
    <property type="entry name" value="Homeodomain-like"/>
    <property type="match status" value="1"/>
</dbReference>
<organism evidence="6 7">
    <name type="scientific">Microbacterium murale</name>
    <dbReference type="NCBI Taxonomy" id="1081040"/>
    <lineage>
        <taxon>Bacteria</taxon>
        <taxon>Bacillati</taxon>
        <taxon>Actinomycetota</taxon>
        <taxon>Actinomycetes</taxon>
        <taxon>Micrococcales</taxon>
        <taxon>Microbacteriaceae</taxon>
        <taxon>Microbacterium</taxon>
    </lineage>
</organism>
<reference evidence="7" key="1">
    <citation type="journal article" date="2019" name="Int. J. Syst. Evol. Microbiol.">
        <title>The Global Catalogue of Microorganisms (GCM) 10K type strain sequencing project: providing services to taxonomists for standard genome sequencing and annotation.</title>
        <authorList>
            <consortium name="The Broad Institute Genomics Platform"/>
            <consortium name="The Broad Institute Genome Sequencing Center for Infectious Disease"/>
            <person name="Wu L."/>
            <person name="Ma J."/>
        </authorList>
    </citation>
    <scope>NUCLEOTIDE SEQUENCE [LARGE SCALE GENOMIC DNA]</scope>
    <source>
        <strain evidence="7">CCM 7640</strain>
    </source>
</reference>
<evidence type="ECO:0000313" key="6">
    <source>
        <dbReference type="EMBL" id="GGD87976.1"/>
    </source>
</evidence>
<evidence type="ECO:0000256" key="1">
    <source>
        <dbReference type="ARBA" id="ARBA00023015"/>
    </source>
</evidence>
<feature type="domain" description="HTH tetR-type" evidence="5">
    <location>
        <begin position="16"/>
        <end position="74"/>
    </location>
</feature>
<dbReference type="PANTHER" id="PTHR30055:SF234">
    <property type="entry name" value="HTH-TYPE TRANSCRIPTIONAL REGULATOR BETI"/>
    <property type="match status" value="1"/>
</dbReference>
<keyword evidence="2 4" id="KW-0238">DNA-binding</keyword>
<evidence type="ECO:0000256" key="3">
    <source>
        <dbReference type="ARBA" id="ARBA00023163"/>
    </source>
</evidence>
<dbReference type="Proteomes" id="UP000629365">
    <property type="component" value="Unassembled WGS sequence"/>
</dbReference>
<keyword evidence="1" id="KW-0805">Transcription regulation</keyword>
<evidence type="ECO:0000256" key="4">
    <source>
        <dbReference type="PROSITE-ProRule" id="PRU00335"/>
    </source>
</evidence>
<evidence type="ECO:0000259" key="5">
    <source>
        <dbReference type="PROSITE" id="PS50977"/>
    </source>
</evidence>
<dbReference type="InterPro" id="IPR036271">
    <property type="entry name" value="Tet_transcr_reg_TetR-rel_C_sf"/>
</dbReference>
<dbReference type="InterPro" id="IPR009057">
    <property type="entry name" value="Homeodomain-like_sf"/>
</dbReference>
<dbReference type="SUPFAM" id="SSF48498">
    <property type="entry name" value="Tetracyclin repressor-like, C-terminal domain"/>
    <property type="match status" value="1"/>
</dbReference>
<dbReference type="InterPro" id="IPR001647">
    <property type="entry name" value="HTH_TetR"/>
</dbReference>
<evidence type="ECO:0000313" key="7">
    <source>
        <dbReference type="Proteomes" id="UP000629365"/>
    </source>
</evidence>
<sequence>MLHYSGFMPALRRDALRNRERILDAARVLRSDGDALLLNAVAHRAGVGVGTVYRHFPSIEALTEALVEHRFVEMTEAAKEAADSTSEFVAIRRFIAQSLQTFIDDPDFARAVVSSTAVREETRALRADLFDAFSGLIGRSAQHFRSDLEPADIMILLCGLGYSARLRPERSAHYLDALFEGILAR</sequence>
<dbReference type="Pfam" id="PF00440">
    <property type="entry name" value="TetR_N"/>
    <property type="match status" value="1"/>
</dbReference>
<protein>
    <submittedName>
        <fullName evidence="6">TetR family transcriptional regulator</fullName>
    </submittedName>
</protein>
<dbReference type="InterPro" id="IPR050109">
    <property type="entry name" value="HTH-type_TetR-like_transc_reg"/>
</dbReference>
<evidence type="ECO:0000256" key="2">
    <source>
        <dbReference type="ARBA" id="ARBA00023125"/>
    </source>
</evidence>
<proteinExistence type="predicted"/>
<dbReference type="PROSITE" id="PS50977">
    <property type="entry name" value="HTH_TETR_2"/>
    <property type="match status" value="1"/>
</dbReference>
<accession>A0ABQ1RZ79</accession>
<dbReference type="Gene3D" id="1.10.357.10">
    <property type="entry name" value="Tetracycline Repressor, domain 2"/>
    <property type="match status" value="1"/>
</dbReference>
<feature type="DNA-binding region" description="H-T-H motif" evidence="4">
    <location>
        <begin position="37"/>
        <end position="56"/>
    </location>
</feature>
<keyword evidence="7" id="KW-1185">Reference proteome</keyword>
<name>A0ABQ1RZ79_9MICO</name>
<gene>
    <name evidence="6" type="ORF">GCM10007269_33450</name>
</gene>
<dbReference type="EMBL" id="BMCM01000006">
    <property type="protein sequence ID" value="GGD87976.1"/>
    <property type="molecule type" value="Genomic_DNA"/>
</dbReference>
<keyword evidence="3" id="KW-0804">Transcription</keyword>
<comment type="caution">
    <text evidence="6">The sequence shown here is derived from an EMBL/GenBank/DDBJ whole genome shotgun (WGS) entry which is preliminary data.</text>
</comment>
<dbReference type="PANTHER" id="PTHR30055">
    <property type="entry name" value="HTH-TYPE TRANSCRIPTIONAL REGULATOR RUTR"/>
    <property type="match status" value="1"/>
</dbReference>